<dbReference type="Gene3D" id="3.30.70.270">
    <property type="match status" value="1"/>
</dbReference>
<evidence type="ECO:0000313" key="3">
    <source>
        <dbReference type="Proteomes" id="UP000008792"/>
    </source>
</evidence>
<dbReference type="Proteomes" id="UP000008792">
    <property type="component" value="Unassembled WGS sequence"/>
</dbReference>
<organism evidence="2 3">
    <name type="scientific">Drosophila virilis</name>
    <name type="common">Fruit fly</name>
    <dbReference type="NCBI Taxonomy" id="7244"/>
    <lineage>
        <taxon>Eukaryota</taxon>
        <taxon>Metazoa</taxon>
        <taxon>Ecdysozoa</taxon>
        <taxon>Arthropoda</taxon>
        <taxon>Hexapoda</taxon>
        <taxon>Insecta</taxon>
        <taxon>Pterygota</taxon>
        <taxon>Neoptera</taxon>
        <taxon>Endopterygota</taxon>
        <taxon>Diptera</taxon>
        <taxon>Brachycera</taxon>
        <taxon>Muscomorpha</taxon>
        <taxon>Ephydroidea</taxon>
        <taxon>Drosophilidae</taxon>
        <taxon>Drosophila</taxon>
    </lineage>
</organism>
<dbReference type="STRING" id="7244.A0A0Q9WEA4"/>
<evidence type="ECO:0000259" key="1">
    <source>
        <dbReference type="PROSITE" id="PS50878"/>
    </source>
</evidence>
<dbReference type="InParanoid" id="A0A0Q9WEA4"/>
<evidence type="ECO:0000313" key="2">
    <source>
        <dbReference type="EMBL" id="KRF82835.1"/>
    </source>
</evidence>
<dbReference type="AlphaFoldDB" id="A0A0Q9WEA4"/>
<gene>
    <name evidence="2" type="primary">Dvir\GJ25611</name>
    <name evidence="2" type="ORF">Dvir_GJ25611</name>
</gene>
<dbReference type="InterPro" id="IPR000477">
    <property type="entry name" value="RT_dom"/>
</dbReference>
<dbReference type="InterPro" id="IPR052560">
    <property type="entry name" value="RdDP_mobile_element"/>
</dbReference>
<dbReference type="CDD" id="cd01650">
    <property type="entry name" value="RT_nLTR_like"/>
    <property type="match status" value="1"/>
</dbReference>
<keyword evidence="3" id="KW-1185">Reference proteome</keyword>
<dbReference type="InterPro" id="IPR043502">
    <property type="entry name" value="DNA/RNA_pol_sf"/>
</dbReference>
<dbReference type="PANTHER" id="PTHR36688">
    <property type="entry name" value="ENDO/EXONUCLEASE/PHOSPHATASE DOMAIN-CONTAINING PROTEIN"/>
    <property type="match status" value="1"/>
</dbReference>
<dbReference type="PROSITE" id="PS50878">
    <property type="entry name" value="RT_POL"/>
    <property type="match status" value="1"/>
</dbReference>
<dbReference type="SUPFAM" id="SSF56672">
    <property type="entry name" value="DNA/RNA polymerases"/>
    <property type="match status" value="1"/>
</dbReference>
<protein>
    <recommendedName>
        <fullName evidence="1">Reverse transcriptase domain-containing protein</fullName>
    </recommendedName>
</protein>
<dbReference type="GO" id="GO:0071897">
    <property type="term" value="P:DNA biosynthetic process"/>
    <property type="evidence" value="ECO:0007669"/>
    <property type="project" value="UniProtKB-ARBA"/>
</dbReference>
<dbReference type="InterPro" id="IPR043128">
    <property type="entry name" value="Rev_trsase/Diguanyl_cyclase"/>
</dbReference>
<dbReference type="PANTHER" id="PTHR36688:SF1">
    <property type="entry name" value="ENDONUCLEASE_EXONUCLEASE_PHOSPHATASE DOMAIN-CONTAINING PROTEIN"/>
    <property type="match status" value="1"/>
</dbReference>
<accession>A0A0Q9WEA4</accession>
<reference evidence="2 3" key="1">
    <citation type="journal article" date="2007" name="Nature">
        <title>Evolution of genes and genomes on the Drosophila phylogeny.</title>
        <authorList>
            <consortium name="Drosophila 12 Genomes Consortium"/>
            <person name="Clark A.G."/>
            <person name="Eisen M.B."/>
            <person name="Smith D.R."/>
            <person name="Bergman C.M."/>
            <person name="Oliver B."/>
            <person name="Markow T.A."/>
            <person name="Kaufman T.C."/>
            <person name="Kellis M."/>
            <person name="Gelbart W."/>
            <person name="Iyer V.N."/>
            <person name="Pollard D.A."/>
            <person name="Sackton T.B."/>
            <person name="Larracuente A.M."/>
            <person name="Singh N.D."/>
            <person name="Abad J.P."/>
            <person name="Abt D.N."/>
            <person name="Adryan B."/>
            <person name="Aguade M."/>
            <person name="Akashi H."/>
            <person name="Anderson W.W."/>
            <person name="Aquadro C.F."/>
            <person name="Ardell D.H."/>
            <person name="Arguello R."/>
            <person name="Artieri C.G."/>
            <person name="Barbash D.A."/>
            <person name="Barker D."/>
            <person name="Barsanti P."/>
            <person name="Batterham P."/>
            <person name="Batzoglou S."/>
            <person name="Begun D."/>
            <person name="Bhutkar A."/>
            <person name="Blanco E."/>
            <person name="Bosak S.A."/>
            <person name="Bradley R.K."/>
            <person name="Brand A.D."/>
            <person name="Brent M.R."/>
            <person name="Brooks A.N."/>
            <person name="Brown R.H."/>
            <person name="Butlin R.K."/>
            <person name="Caggese C."/>
            <person name="Calvi B.R."/>
            <person name="Bernardo de Carvalho A."/>
            <person name="Caspi A."/>
            <person name="Castrezana S."/>
            <person name="Celniker S.E."/>
            <person name="Chang J.L."/>
            <person name="Chapple C."/>
            <person name="Chatterji S."/>
            <person name="Chinwalla A."/>
            <person name="Civetta A."/>
            <person name="Clifton S.W."/>
            <person name="Comeron J.M."/>
            <person name="Costello J.C."/>
            <person name="Coyne J.A."/>
            <person name="Daub J."/>
            <person name="David R.G."/>
            <person name="Delcher A.L."/>
            <person name="Delehaunty K."/>
            <person name="Do C.B."/>
            <person name="Ebling H."/>
            <person name="Edwards K."/>
            <person name="Eickbush T."/>
            <person name="Evans J.D."/>
            <person name="Filipski A."/>
            <person name="Findeiss S."/>
            <person name="Freyhult E."/>
            <person name="Fulton L."/>
            <person name="Fulton R."/>
            <person name="Garcia A.C."/>
            <person name="Gardiner A."/>
            <person name="Garfield D.A."/>
            <person name="Garvin B.E."/>
            <person name="Gibson G."/>
            <person name="Gilbert D."/>
            <person name="Gnerre S."/>
            <person name="Godfrey J."/>
            <person name="Good R."/>
            <person name="Gotea V."/>
            <person name="Gravely B."/>
            <person name="Greenberg A.J."/>
            <person name="Griffiths-Jones S."/>
            <person name="Gross S."/>
            <person name="Guigo R."/>
            <person name="Gustafson E.A."/>
            <person name="Haerty W."/>
            <person name="Hahn M.W."/>
            <person name="Halligan D.L."/>
            <person name="Halpern A.L."/>
            <person name="Halter G.M."/>
            <person name="Han M.V."/>
            <person name="Heger A."/>
            <person name="Hillier L."/>
            <person name="Hinrichs A.S."/>
            <person name="Holmes I."/>
            <person name="Hoskins R.A."/>
            <person name="Hubisz M.J."/>
            <person name="Hultmark D."/>
            <person name="Huntley M.A."/>
            <person name="Jaffe D.B."/>
            <person name="Jagadeeshan S."/>
            <person name="Jeck W.R."/>
            <person name="Johnson J."/>
            <person name="Jones C.D."/>
            <person name="Jordan W.C."/>
            <person name="Karpen G.H."/>
            <person name="Kataoka E."/>
            <person name="Keightley P.D."/>
            <person name="Kheradpour P."/>
            <person name="Kirkness E.F."/>
            <person name="Koerich L.B."/>
            <person name="Kristiansen K."/>
            <person name="Kudrna D."/>
            <person name="Kulathinal R.J."/>
            <person name="Kumar S."/>
            <person name="Kwok R."/>
            <person name="Lander E."/>
            <person name="Langley C.H."/>
            <person name="Lapoint R."/>
            <person name="Lazzaro B.P."/>
            <person name="Lee S.J."/>
            <person name="Levesque L."/>
            <person name="Li R."/>
            <person name="Lin C.F."/>
            <person name="Lin M.F."/>
            <person name="Lindblad-Toh K."/>
            <person name="Llopart A."/>
            <person name="Long M."/>
            <person name="Low L."/>
            <person name="Lozovsky E."/>
            <person name="Lu J."/>
            <person name="Luo M."/>
            <person name="Machado C.A."/>
            <person name="Makalowski W."/>
            <person name="Marzo M."/>
            <person name="Matsuda M."/>
            <person name="Matzkin L."/>
            <person name="McAllister B."/>
            <person name="McBride C.S."/>
            <person name="McKernan B."/>
            <person name="McKernan K."/>
            <person name="Mendez-Lago M."/>
            <person name="Minx P."/>
            <person name="Mollenhauer M.U."/>
            <person name="Montooth K."/>
            <person name="Mount S.M."/>
            <person name="Mu X."/>
            <person name="Myers E."/>
            <person name="Negre B."/>
            <person name="Newfeld S."/>
            <person name="Nielsen R."/>
            <person name="Noor M.A."/>
            <person name="O'Grady P."/>
            <person name="Pachter L."/>
            <person name="Papaceit M."/>
            <person name="Parisi M.J."/>
            <person name="Parisi M."/>
            <person name="Parts L."/>
            <person name="Pedersen J.S."/>
            <person name="Pesole G."/>
            <person name="Phillippy A.M."/>
            <person name="Ponting C.P."/>
            <person name="Pop M."/>
            <person name="Porcelli D."/>
            <person name="Powell J.R."/>
            <person name="Prohaska S."/>
            <person name="Pruitt K."/>
            <person name="Puig M."/>
            <person name="Quesneville H."/>
            <person name="Ram K.R."/>
            <person name="Rand D."/>
            <person name="Rasmussen M.D."/>
            <person name="Reed L.K."/>
            <person name="Reenan R."/>
            <person name="Reily A."/>
            <person name="Remington K.A."/>
            <person name="Rieger T.T."/>
            <person name="Ritchie M.G."/>
            <person name="Robin C."/>
            <person name="Rogers Y.H."/>
            <person name="Rohde C."/>
            <person name="Rozas J."/>
            <person name="Rubenfield M.J."/>
            <person name="Ruiz A."/>
            <person name="Russo S."/>
            <person name="Salzberg S.L."/>
            <person name="Sanchez-Gracia A."/>
            <person name="Saranga D.J."/>
            <person name="Sato H."/>
            <person name="Schaeffer S.W."/>
            <person name="Schatz M.C."/>
            <person name="Schlenke T."/>
            <person name="Schwartz R."/>
            <person name="Segarra C."/>
            <person name="Singh R.S."/>
            <person name="Sirot L."/>
            <person name="Sirota M."/>
            <person name="Sisneros N.B."/>
            <person name="Smith C.D."/>
            <person name="Smith T.F."/>
            <person name="Spieth J."/>
            <person name="Stage D.E."/>
            <person name="Stark A."/>
            <person name="Stephan W."/>
            <person name="Strausberg R.L."/>
            <person name="Strempel S."/>
            <person name="Sturgill D."/>
            <person name="Sutton G."/>
            <person name="Sutton G.G."/>
            <person name="Tao W."/>
            <person name="Teichmann S."/>
            <person name="Tobari Y.N."/>
            <person name="Tomimura Y."/>
            <person name="Tsolas J.M."/>
            <person name="Valente V.L."/>
            <person name="Venter E."/>
            <person name="Venter J.C."/>
            <person name="Vicario S."/>
            <person name="Vieira F.G."/>
            <person name="Vilella A.J."/>
            <person name="Villasante A."/>
            <person name="Walenz B."/>
            <person name="Wang J."/>
            <person name="Wasserman M."/>
            <person name="Watts T."/>
            <person name="Wilson D."/>
            <person name="Wilson R.K."/>
            <person name="Wing R.A."/>
            <person name="Wolfner M.F."/>
            <person name="Wong A."/>
            <person name="Wong G.K."/>
            <person name="Wu C.I."/>
            <person name="Wu G."/>
            <person name="Yamamoto D."/>
            <person name="Yang H.P."/>
            <person name="Yang S.P."/>
            <person name="Yorke J.A."/>
            <person name="Yoshida K."/>
            <person name="Zdobnov E."/>
            <person name="Zhang P."/>
            <person name="Zhang Y."/>
            <person name="Zimin A.V."/>
            <person name="Baldwin J."/>
            <person name="Abdouelleil A."/>
            <person name="Abdulkadir J."/>
            <person name="Abebe A."/>
            <person name="Abera B."/>
            <person name="Abreu J."/>
            <person name="Acer S.C."/>
            <person name="Aftuck L."/>
            <person name="Alexander A."/>
            <person name="An P."/>
            <person name="Anderson E."/>
            <person name="Anderson S."/>
            <person name="Arachi H."/>
            <person name="Azer M."/>
            <person name="Bachantsang P."/>
            <person name="Barry A."/>
            <person name="Bayul T."/>
            <person name="Berlin A."/>
            <person name="Bessette D."/>
            <person name="Bloom T."/>
            <person name="Blye J."/>
            <person name="Boguslavskiy L."/>
            <person name="Bonnet C."/>
            <person name="Boukhgalter B."/>
            <person name="Bourzgui I."/>
            <person name="Brown A."/>
            <person name="Cahill P."/>
            <person name="Channer S."/>
            <person name="Cheshatsang Y."/>
            <person name="Chuda L."/>
            <person name="Citroen M."/>
            <person name="Collymore A."/>
            <person name="Cooke P."/>
            <person name="Costello M."/>
            <person name="D'Aco K."/>
            <person name="Daza R."/>
            <person name="De Haan G."/>
            <person name="DeGray S."/>
            <person name="DeMaso C."/>
            <person name="Dhargay N."/>
            <person name="Dooley K."/>
            <person name="Dooley E."/>
            <person name="Doricent M."/>
            <person name="Dorje P."/>
            <person name="Dorjee K."/>
            <person name="Dupes A."/>
            <person name="Elong R."/>
            <person name="Falk J."/>
            <person name="Farina A."/>
            <person name="Faro S."/>
            <person name="Ferguson D."/>
            <person name="Fisher S."/>
            <person name="Foley C.D."/>
            <person name="Franke A."/>
            <person name="Friedrich D."/>
            <person name="Gadbois L."/>
            <person name="Gearin G."/>
            <person name="Gearin C.R."/>
            <person name="Giannoukos G."/>
            <person name="Goode T."/>
            <person name="Graham J."/>
            <person name="Grandbois E."/>
            <person name="Grewal S."/>
            <person name="Gyaltsen K."/>
            <person name="Hafez N."/>
            <person name="Hagos B."/>
            <person name="Hall J."/>
            <person name="Henson C."/>
            <person name="Hollinger A."/>
            <person name="Honan T."/>
            <person name="Huard M.D."/>
            <person name="Hughes L."/>
            <person name="Hurhula B."/>
            <person name="Husby M.E."/>
            <person name="Kamat A."/>
            <person name="Kanga B."/>
            <person name="Kashin S."/>
            <person name="Khazanovich D."/>
            <person name="Kisner P."/>
            <person name="Lance K."/>
            <person name="Lara M."/>
            <person name="Lee W."/>
            <person name="Lennon N."/>
            <person name="Letendre F."/>
            <person name="LeVine R."/>
            <person name="Lipovsky A."/>
            <person name="Liu X."/>
            <person name="Liu J."/>
            <person name="Liu S."/>
            <person name="Lokyitsang T."/>
            <person name="Lokyitsang Y."/>
            <person name="Lubonja R."/>
            <person name="Lui A."/>
            <person name="MacDonald P."/>
            <person name="Magnisalis V."/>
            <person name="Maru K."/>
            <person name="Matthews C."/>
            <person name="McCusker W."/>
            <person name="McDonough S."/>
            <person name="Mehta T."/>
            <person name="Meldrim J."/>
            <person name="Meneus L."/>
            <person name="Mihai O."/>
            <person name="Mihalev A."/>
            <person name="Mihova T."/>
            <person name="Mittelman R."/>
            <person name="Mlenga V."/>
            <person name="Montmayeur A."/>
            <person name="Mulrain L."/>
            <person name="Navidi A."/>
            <person name="Naylor J."/>
            <person name="Negash T."/>
            <person name="Nguyen T."/>
            <person name="Nguyen N."/>
            <person name="Nicol R."/>
            <person name="Norbu C."/>
            <person name="Norbu N."/>
            <person name="Novod N."/>
            <person name="O'Neill B."/>
            <person name="Osman S."/>
            <person name="Markiewicz E."/>
            <person name="Oyono O.L."/>
            <person name="Patti C."/>
            <person name="Phunkhang P."/>
            <person name="Pierre F."/>
            <person name="Priest M."/>
            <person name="Raghuraman S."/>
            <person name="Rege F."/>
            <person name="Reyes R."/>
            <person name="Rise C."/>
            <person name="Rogov P."/>
            <person name="Ross K."/>
            <person name="Ryan E."/>
            <person name="Settipalli S."/>
            <person name="Shea T."/>
            <person name="Sherpa N."/>
            <person name="Shi L."/>
            <person name="Shih D."/>
            <person name="Sparrow T."/>
            <person name="Spaulding J."/>
            <person name="Stalker J."/>
            <person name="Stange-Thomann N."/>
            <person name="Stavropoulos S."/>
            <person name="Stone C."/>
            <person name="Strader C."/>
            <person name="Tesfaye S."/>
            <person name="Thomson T."/>
            <person name="Thoulutsang Y."/>
            <person name="Thoulutsang D."/>
            <person name="Topham K."/>
            <person name="Topping I."/>
            <person name="Tsamla T."/>
            <person name="Vassiliev H."/>
            <person name="Vo A."/>
            <person name="Wangchuk T."/>
            <person name="Wangdi T."/>
            <person name="Weiand M."/>
            <person name="Wilkinson J."/>
            <person name="Wilson A."/>
            <person name="Yadav S."/>
            <person name="Young G."/>
            <person name="Yu Q."/>
            <person name="Zembek L."/>
            <person name="Zhong D."/>
            <person name="Zimmer A."/>
            <person name="Zwirko Z."/>
            <person name="Jaffe D.B."/>
            <person name="Alvarez P."/>
            <person name="Brockman W."/>
            <person name="Butler J."/>
            <person name="Chin C."/>
            <person name="Gnerre S."/>
            <person name="Grabherr M."/>
            <person name="Kleber M."/>
            <person name="Mauceli E."/>
            <person name="MacCallum I."/>
        </authorList>
    </citation>
    <scope>NUCLEOTIDE SEQUENCE [LARGE SCALE GENOMIC DNA]</scope>
    <source>
        <strain evidence="3">Tucson 15010-1051.87</strain>
    </source>
</reference>
<dbReference type="EMBL" id="CH940650">
    <property type="protein sequence ID" value="KRF82835.1"/>
    <property type="molecule type" value="Genomic_DNA"/>
</dbReference>
<feature type="domain" description="Reverse transcriptase" evidence="1">
    <location>
        <begin position="100"/>
        <end position="389"/>
    </location>
</feature>
<dbReference type="Pfam" id="PF00078">
    <property type="entry name" value="RVT_1"/>
    <property type="match status" value="1"/>
</dbReference>
<proteinExistence type="predicted"/>
<sequence length="588" mass="67727">MSNGSPELRQHTARINRRVGTIAQNPLHIPNYIVNFDPSRRADGNWENSEELGFTNAKQLLEWVKLKNSKKTMGPDGSSNYLLKHCNMLVLKHLAVIFNHCFNSGYFPNAWKCSRITPILKPKAKPQSLQGYRPISILSAISLLFEKMLMAQIKKHLDSHQILKPYQFGFRDNLSISNPLAVANSFISSNIARQRATIACALDFEKAFDTVWTNGLIYKMSSTFRFNPNTTRIIQSYLTTRSFYVASPDGIEQSLIREITAGVPQGSLLAPILYNIYLADLPAFIQIPTSTSTARIQPLVYADDILLLSSGAWIASAEMDLNRYLDQLCKYFAKWRLKLNVNKCEGCIFKGPRLKSIYKNARKFKPKLYINGNTEIQTRSKIKYLGVIYDEKLKFQEHIEHTLKRAKIQLHQIHHIYKPLNENPSHPNAQSIKIGSLAYKKLIQPILIHGHIGWFNIKSRQMEEIRLFERRILRRALGKCSLIPHSHNYISNSKLYKISKTKRVDTLIFKIIEKFLERNRNSTNQQILDSIEQIRIPVGFSTNHLTINHINSLKEKGIIRNSQNNLIFYHRKRQSIDPNDGLAYNIKQ</sequence>
<name>A0A0Q9WEA4_DROVI</name>
<dbReference type="OrthoDB" id="8046321at2759"/>